<dbReference type="AlphaFoldDB" id="A0A6A1TNV7"/>
<dbReference type="RefSeq" id="WP_151041957.1">
    <property type="nucleotide sequence ID" value="NZ_VZUL01000002.1"/>
</dbReference>
<dbReference type="Proteomes" id="UP000386575">
    <property type="component" value="Unassembled WGS sequence"/>
</dbReference>
<sequence>MIRSISLLAVFVSLAVPTGADAMFVANYASWKKMPPALQEGYLIGVMDGWTRTSTRGEQPWMKAQRTGINKCMREQEISSAMLVNLVNSHYSAHTADWRVPPAIVVKDVIMGTCLADVNSEREKAGYSAWERQPTQISKDN</sequence>
<reference evidence="2 3" key="1">
    <citation type="submission" date="2019-09" db="EMBL/GenBank/DDBJ databases">
        <title>Genome sequencing of Ng87 strain.</title>
        <authorList>
            <person name="Karasev E.S."/>
            <person name="Andronov E."/>
        </authorList>
    </citation>
    <scope>NUCLEOTIDE SEQUENCE [LARGE SCALE GENOMIC DNA]</scope>
    <source>
        <strain evidence="2 3">Ng87</strain>
    </source>
</reference>
<dbReference type="EMBL" id="VZUL01000002">
    <property type="protein sequence ID" value="KAB1086511.1"/>
    <property type="molecule type" value="Genomic_DNA"/>
</dbReference>
<protein>
    <recommendedName>
        <fullName evidence="4">DUF2799 domain-containing protein</fullName>
    </recommendedName>
</protein>
<gene>
    <name evidence="2" type="ORF">F4V91_08770</name>
</gene>
<feature type="chain" id="PRO_5025671973" description="DUF2799 domain-containing protein" evidence="1">
    <location>
        <begin position="23"/>
        <end position="141"/>
    </location>
</feature>
<name>A0A6A1TNV7_NEOGA</name>
<evidence type="ECO:0000256" key="1">
    <source>
        <dbReference type="SAM" id="SignalP"/>
    </source>
</evidence>
<evidence type="ECO:0000313" key="3">
    <source>
        <dbReference type="Proteomes" id="UP000386575"/>
    </source>
</evidence>
<organism evidence="2 3">
    <name type="scientific">Neorhizobium galegae</name>
    <name type="common">Rhizobium galegae</name>
    <dbReference type="NCBI Taxonomy" id="399"/>
    <lineage>
        <taxon>Bacteria</taxon>
        <taxon>Pseudomonadati</taxon>
        <taxon>Pseudomonadota</taxon>
        <taxon>Alphaproteobacteria</taxon>
        <taxon>Hyphomicrobiales</taxon>
        <taxon>Rhizobiaceae</taxon>
        <taxon>Rhizobium/Agrobacterium group</taxon>
        <taxon>Neorhizobium</taxon>
    </lineage>
</organism>
<proteinExistence type="predicted"/>
<keyword evidence="1" id="KW-0732">Signal</keyword>
<accession>A0A6A1TNV7</accession>
<evidence type="ECO:0008006" key="4">
    <source>
        <dbReference type="Google" id="ProtNLM"/>
    </source>
</evidence>
<evidence type="ECO:0000313" key="2">
    <source>
        <dbReference type="EMBL" id="KAB1086511.1"/>
    </source>
</evidence>
<comment type="caution">
    <text evidence="2">The sequence shown here is derived from an EMBL/GenBank/DDBJ whole genome shotgun (WGS) entry which is preliminary data.</text>
</comment>
<feature type="signal peptide" evidence="1">
    <location>
        <begin position="1"/>
        <end position="22"/>
    </location>
</feature>